<feature type="site" description="Important for substrate specificity" evidence="3">
    <location>
        <position position="13"/>
    </location>
</feature>
<proteinExistence type="inferred from homology"/>
<dbReference type="Pfam" id="PF02545">
    <property type="entry name" value="Maf"/>
    <property type="match status" value="1"/>
</dbReference>
<dbReference type="HAMAP" id="MF_00528">
    <property type="entry name" value="Maf"/>
    <property type="match status" value="1"/>
</dbReference>
<reference evidence="4" key="1">
    <citation type="submission" date="2022-07" db="EMBL/GenBank/DDBJ databases">
        <title>Faecal culturing of patients with breast cancer.</title>
        <authorList>
            <person name="Teng N.M.Y."/>
            <person name="Kiu R."/>
            <person name="Evans R."/>
            <person name="Baker D.J."/>
            <person name="Zenner C."/>
            <person name="Robinson S.D."/>
            <person name="Hall L.J."/>
        </authorList>
    </citation>
    <scope>NUCLEOTIDE SEQUENCE</scope>
    <source>
        <strain evidence="4">LH1062</strain>
    </source>
</reference>
<protein>
    <recommendedName>
        <fullName evidence="3">dTTP/UTP pyrophosphatase</fullName>
        <shortName evidence="3">dTTPase/UTPase</shortName>
        <ecNumber evidence="3">3.6.1.9</ecNumber>
    </recommendedName>
    <alternativeName>
        <fullName evidence="3">Nucleoside triphosphate pyrophosphatase</fullName>
    </alternativeName>
    <alternativeName>
        <fullName evidence="3">Nucleotide pyrophosphatase</fullName>
        <shortName evidence="3">Nucleotide PPase</shortName>
    </alternativeName>
</protein>
<gene>
    <name evidence="4" type="ORF">NMU03_14695</name>
</gene>
<evidence type="ECO:0000256" key="3">
    <source>
        <dbReference type="HAMAP-Rule" id="MF_00528"/>
    </source>
</evidence>
<organism evidence="4 5">
    <name type="scientific">Allocoprobacillus halotolerans</name>
    <dbReference type="NCBI Taxonomy" id="2944914"/>
    <lineage>
        <taxon>Bacteria</taxon>
        <taxon>Bacillati</taxon>
        <taxon>Bacillota</taxon>
        <taxon>Erysipelotrichia</taxon>
        <taxon>Erysipelotrichales</taxon>
        <taxon>Erysipelotrichaceae</taxon>
        <taxon>Allocoprobacillus</taxon>
    </lineage>
</organism>
<comment type="similarity">
    <text evidence="3">Belongs to the Maf family. YhdE subfamily.</text>
</comment>
<evidence type="ECO:0000256" key="2">
    <source>
        <dbReference type="ARBA" id="ARBA00022801"/>
    </source>
</evidence>
<dbReference type="InterPro" id="IPR003697">
    <property type="entry name" value="Maf-like"/>
</dbReference>
<name>A0ABY5I191_9FIRM</name>
<comment type="function">
    <text evidence="3">Nucleoside triphosphate pyrophosphatase that hydrolyzes dTTP and UTP. May have a dual role in cell division arrest and in preventing the incorporation of modified nucleotides into cellular nucleic acids.</text>
</comment>
<evidence type="ECO:0000256" key="1">
    <source>
        <dbReference type="ARBA" id="ARBA00001968"/>
    </source>
</evidence>
<dbReference type="Gene3D" id="3.90.950.10">
    <property type="match status" value="1"/>
</dbReference>
<keyword evidence="2 3" id="KW-0378">Hydrolase</keyword>
<accession>A0ABY5I191</accession>
<keyword evidence="3" id="KW-0546">Nucleotide metabolism</keyword>
<comment type="subcellular location">
    <subcellularLocation>
        <location evidence="3">Cytoplasm</location>
    </subcellularLocation>
</comment>
<feature type="active site" description="Proton acceptor" evidence="3">
    <location>
        <position position="70"/>
    </location>
</feature>
<dbReference type="PANTHER" id="PTHR43213:SF5">
    <property type="entry name" value="BIFUNCTIONAL DTTP_UTP PYROPHOSPHATASE_METHYLTRANSFERASE PROTEIN-RELATED"/>
    <property type="match status" value="1"/>
</dbReference>
<dbReference type="SUPFAM" id="SSF52972">
    <property type="entry name" value="ITPase-like"/>
    <property type="match status" value="1"/>
</dbReference>
<comment type="catalytic activity">
    <reaction evidence="3">
        <text>dTTP + H2O = dTMP + diphosphate + H(+)</text>
        <dbReference type="Rhea" id="RHEA:28534"/>
        <dbReference type="ChEBI" id="CHEBI:15377"/>
        <dbReference type="ChEBI" id="CHEBI:15378"/>
        <dbReference type="ChEBI" id="CHEBI:33019"/>
        <dbReference type="ChEBI" id="CHEBI:37568"/>
        <dbReference type="ChEBI" id="CHEBI:63528"/>
        <dbReference type="EC" id="3.6.1.9"/>
    </reaction>
</comment>
<comment type="catalytic activity">
    <reaction evidence="3">
        <text>UTP + H2O = UMP + diphosphate + H(+)</text>
        <dbReference type="Rhea" id="RHEA:29395"/>
        <dbReference type="ChEBI" id="CHEBI:15377"/>
        <dbReference type="ChEBI" id="CHEBI:15378"/>
        <dbReference type="ChEBI" id="CHEBI:33019"/>
        <dbReference type="ChEBI" id="CHEBI:46398"/>
        <dbReference type="ChEBI" id="CHEBI:57865"/>
        <dbReference type="EC" id="3.6.1.9"/>
    </reaction>
</comment>
<dbReference type="PANTHER" id="PTHR43213">
    <property type="entry name" value="BIFUNCTIONAL DTTP/UTP PYROPHOSPHATASE/METHYLTRANSFERASE PROTEIN-RELATED"/>
    <property type="match status" value="1"/>
</dbReference>
<dbReference type="CDD" id="cd00555">
    <property type="entry name" value="Maf"/>
    <property type="match status" value="1"/>
</dbReference>
<dbReference type="NCBIfam" id="TIGR00172">
    <property type="entry name" value="maf"/>
    <property type="match status" value="1"/>
</dbReference>
<sequence length="184" mass="20827">MNKKIILASTSPRRKELLQREGIDFFVDASFIDETLDVSLSIEDRLCDLARRKADPIHRKYPDDIVIGADTIVYFDNQVIGKATDCQEARAILERLSDQKHLVYTGVAIYKGQDLQTFCEKTEVYFKDIKPMIQEYLDSNEWVGKAGAYGIQGKAGVFIDHIVGDLDNVIGLPITKVKECLLKK</sequence>
<dbReference type="RefSeq" id="WP_290139484.1">
    <property type="nucleotide sequence ID" value="NZ_CP101620.1"/>
</dbReference>
<evidence type="ECO:0000313" key="5">
    <source>
        <dbReference type="Proteomes" id="UP001060112"/>
    </source>
</evidence>
<comment type="caution">
    <text evidence="3">Lacks conserved residue(s) required for the propagation of feature annotation.</text>
</comment>
<dbReference type="InterPro" id="IPR029001">
    <property type="entry name" value="ITPase-like_fam"/>
</dbReference>
<feature type="site" description="Important for substrate specificity" evidence="3">
    <location>
        <position position="152"/>
    </location>
</feature>
<keyword evidence="3" id="KW-0963">Cytoplasm</keyword>
<evidence type="ECO:0000313" key="4">
    <source>
        <dbReference type="EMBL" id="UTY38825.1"/>
    </source>
</evidence>
<dbReference type="PIRSF" id="PIRSF006305">
    <property type="entry name" value="Maf"/>
    <property type="match status" value="1"/>
</dbReference>
<dbReference type="EC" id="3.6.1.9" evidence="3"/>
<dbReference type="Proteomes" id="UP001060112">
    <property type="component" value="Chromosome"/>
</dbReference>
<feature type="site" description="Important for substrate specificity" evidence="3">
    <location>
        <position position="71"/>
    </location>
</feature>
<keyword evidence="5" id="KW-1185">Reference proteome</keyword>
<dbReference type="EMBL" id="CP101620">
    <property type="protein sequence ID" value="UTY38825.1"/>
    <property type="molecule type" value="Genomic_DNA"/>
</dbReference>
<comment type="cofactor">
    <cofactor evidence="1 3">
        <name>a divalent metal cation</name>
        <dbReference type="ChEBI" id="CHEBI:60240"/>
    </cofactor>
</comment>